<gene>
    <name evidence="1" type="ORF">ASZ90_005742</name>
</gene>
<proteinExistence type="predicted"/>
<reference evidence="1" key="1">
    <citation type="journal article" date="2015" name="Proc. Natl. Acad. Sci. U.S.A.">
        <title>Networks of energetic and metabolic interactions define dynamics in microbial communities.</title>
        <authorList>
            <person name="Embree M."/>
            <person name="Liu J.K."/>
            <person name="Al-Bassam M.M."/>
            <person name="Zengler K."/>
        </authorList>
    </citation>
    <scope>NUCLEOTIDE SEQUENCE</scope>
</reference>
<dbReference type="AlphaFoldDB" id="A0A0W8FUC5"/>
<comment type="caution">
    <text evidence="1">The sequence shown here is derived from an EMBL/GenBank/DDBJ whole genome shotgun (WGS) entry which is preliminary data.</text>
</comment>
<accession>A0A0W8FUC5</accession>
<organism evidence="1">
    <name type="scientific">hydrocarbon metagenome</name>
    <dbReference type="NCBI Taxonomy" id="938273"/>
    <lineage>
        <taxon>unclassified sequences</taxon>
        <taxon>metagenomes</taxon>
        <taxon>ecological metagenomes</taxon>
    </lineage>
</organism>
<evidence type="ECO:0000313" key="1">
    <source>
        <dbReference type="EMBL" id="KUG24454.1"/>
    </source>
</evidence>
<dbReference type="EMBL" id="LNQE01000847">
    <property type="protein sequence ID" value="KUG24454.1"/>
    <property type="molecule type" value="Genomic_DNA"/>
</dbReference>
<name>A0A0W8FUC5_9ZZZZ</name>
<sequence length="44" mass="4809">MAKDDVKQIMINGHLVGITGSSDIIEKASKKQQGKSDEDIKTFC</sequence>
<protein>
    <submittedName>
        <fullName evidence="1">Uncharacterized protein</fullName>
    </submittedName>
</protein>